<dbReference type="PIRSF" id="PIRSF004761">
    <property type="entry name" value="Hydrgn_mat_HypA"/>
    <property type="match status" value="1"/>
</dbReference>
<accession>A0A8J6TES8</accession>
<dbReference type="AlphaFoldDB" id="A0A8J6TES8"/>
<keyword evidence="3 4" id="KW-0862">Zinc</keyword>
<dbReference type="PANTHER" id="PTHR34535">
    <property type="entry name" value="HYDROGENASE MATURATION FACTOR HYPA"/>
    <property type="match status" value="1"/>
</dbReference>
<gene>
    <name evidence="4 5" type="primary">hypA</name>
    <name evidence="5" type="ORF">H8E29_09790</name>
</gene>
<protein>
    <recommendedName>
        <fullName evidence="4">Hydrogenase maturation factor HypA</fullName>
    </recommendedName>
</protein>
<sequence length="118" mass="13176">MHELPVAESILSIVLKHAEEAQATQITDLNIVIGQLASVIDDSVQFYWDILSKDTIAEGAQLHFQRVPTQMLCLDCNHAYKPADGEMACPLCDGVLIKILKGEEFYLDSIEIKTEDEE</sequence>
<evidence type="ECO:0000313" key="6">
    <source>
        <dbReference type="Proteomes" id="UP000614469"/>
    </source>
</evidence>
<dbReference type="Gene3D" id="3.30.2320.80">
    <property type="match status" value="1"/>
</dbReference>
<dbReference type="NCBIfam" id="TIGR00100">
    <property type="entry name" value="hypA"/>
    <property type="match status" value="1"/>
</dbReference>
<evidence type="ECO:0000256" key="2">
    <source>
        <dbReference type="ARBA" id="ARBA00022723"/>
    </source>
</evidence>
<dbReference type="InterPro" id="IPR000688">
    <property type="entry name" value="HypA/HybF"/>
</dbReference>
<dbReference type="PANTHER" id="PTHR34535:SF3">
    <property type="entry name" value="HYDROGENASE MATURATION FACTOR HYPA"/>
    <property type="match status" value="1"/>
</dbReference>
<organism evidence="5 6">
    <name type="scientific">Candidatus Desulfolinea nitratireducens</name>
    <dbReference type="NCBI Taxonomy" id="2841698"/>
    <lineage>
        <taxon>Bacteria</taxon>
        <taxon>Bacillati</taxon>
        <taxon>Chloroflexota</taxon>
        <taxon>Anaerolineae</taxon>
        <taxon>Anaerolineales</taxon>
        <taxon>Anaerolineales incertae sedis</taxon>
        <taxon>Candidatus Desulfolinea</taxon>
    </lineage>
</organism>
<dbReference type="Pfam" id="PF01155">
    <property type="entry name" value="HypA"/>
    <property type="match status" value="1"/>
</dbReference>
<evidence type="ECO:0000256" key="4">
    <source>
        <dbReference type="HAMAP-Rule" id="MF_00213"/>
    </source>
</evidence>
<evidence type="ECO:0000256" key="3">
    <source>
        <dbReference type="ARBA" id="ARBA00022833"/>
    </source>
</evidence>
<name>A0A8J6TES8_9CHLR</name>
<dbReference type="EMBL" id="JACNJN010000113">
    <property type="protein sequence ID" value="MBC8335546.1"/>
    <property type="molecule type" value="Genomic_DNA"/>
</dbReference>
<keyword evidence="2 4" id="KW-0479">Metal-binding</keyword>
<comment type="similarity">
    <text evidence="4">Belongs to the HypA/HybF family.</text>
</comment>
<dbReference type="GO" id="GO:0051604">
    <property type="term" value="P:protein maturation"/>
    <property type="evidence" value="ECO:0007669"/>
    <property type="project" value="InterPro"/>
</dbReference>
<dbReference type="HAMAP" id="MF_00213">
    <property type="entry name" value="HypA_HybF"/>
    <property type="match status" value="1"/>
</dbReference>
<comment type="caution">
    <text evidence="5">The sequence shown here is derived from an EMBL/GenBank/DDBJ whole genome shotgun (WGS) entry which is preliminary data.</text>
</comment>
<proteinExistence type="inferred from homology"/>
<feature type="binding site" evidence="4">
    <location>
        <position position="2"/>
    </location>
    <ligand>
        <name>Ni(2+)</name>
        <dbReference type="ChEBI" id="CHEBI:49786"/>
    </ligand>
</feature>
<feature type="binding site" evidence="4">
    <location>
        <position position="76"/>
    </location>
    <ligand>
        <name>Zn(2+)</name>
        <dbReference type="ChEBI" id="CHEBI:29105"/>
    </ligand>
</feature>
<evidence type="ECO:0000313" key="5">
    <source>
        <dbReference type="EMBL" id="MBC8335546.1"/>
    </source>
</evidence>
<comment type="function">
    <text evidence="4">Involved in the maturation of [NiFe] hydrogenases. Required for nickel insertion into the metal center of the hydrogenase.</text>
</comment>
<dbReference type="GO" id="GO:0016151">
    <property type="term" value="F:nickel cation binding"/>
    <property type="evidence" value="ECO:0007669"/>
    <property type="project" value="UniProtKB-UniRule"/>
</dbReference>
<feature type="binding site" evidence="4">
    <location>
        <position position="89"/>
    </location>
    <ligand>
        <name>Zn(2+)</name>
        <dbReference type="ChEBI" id="CHEBI:29105"/>
    </ligand>
</feature>
<feature type="binding site" evidence="4">
    <location>
        <position position="92"/>
    </location>
    <ligand>
        <name>Zn(2+)</name>
        <dbReference type="ChEBI" id="CHEBI:29105"/>
    </ligand>
</feature>
<feature type="binding site" evidence="4">
    <location>
        <position position="73"/>
    </location>
    <ligand>
        <name>Zn(2+)</name>
        <dbReference type="ChEBI" id="CHEBI:29105"/>
    </ligand>
</feature>
<keyword evidence="1 4" id="KW-0533">Nickel</keyword>
<dbReference type="Proteomes" id="UP000614469">
    <property type="component" value="Unassembled WGS sequence"/>
</dbReference>
<dbReference type="GO" id="GO:0008270">
    <property type="term" value="F:zinc ion binding"/>
    <property type="evidence" value="ECO:0007669"/>
    <property type="project" value="UniProtKB-UniRule"/>
</dbReference>
<evidence type="ECO:0000256" key="1">
    <source>
        <dbReference type="ARBA" id="ARBA00022596"/>
    </source>
</evidence>
<reference evidence="5 6" key="1">
    <citation type="submission" date="2020-08" db="EMBL/GenBank/DDBJ databases">
        <title>Bridging the membrane lipid divide: bacteria of the FCB group superphylum have the potential to synthesize archaeal ether lipids.</title>
        <authorList>
            <person name="Villanueva L."/>
            <person name="Von Meijenfeldt F.A.B."/>
            <person name="Westbye A.B."/>
            <person name="Yadav S."/>
            <person name="Hopmans E.C."/>
            <person name="Dutilh B.E."/>
            <person name="Sinninghe Damste J.S."/>
        </authorList>
    </citation>
    <scope>NUCLEOTIDE SEQUENCE [LARGE SCALE GENOMIC DNA]</scope>
    <source>
        <strain evidence="5">NIOZ-UU36</strain>
    </source>
</reference>